<dbReference type="AlphaFoldDB" id="A0A2T5GI03"/>
<protein>
    <submittedName>
        <fullName evidence="1">Uncharacterized protein</fullName>
    </submittedName>
</protein>
<proteinExistence type="predicted"/>
<reference evidence="1 2" key="1">
    <citation type="submission" date="2018-04" db="EMBL/GenBank/DDBJ databases">
        <title>Genomic Encyclopedia of Type Strains, Phase III (KMG-III): the genomes of soil and plant-associated and newly described type strains.</title>
        <authorList>
            <person name="Whitman W."/>
        </authorList>
    </citation>
    <scope>NUCLEOTIDE SEQUENCE [LARGE SCALE GENOMIC DNA]</scope>
    <source>
        <strain evidence="1 2">MA101b</strain>
    </source>
</reference>
<comment type="caution">
    <text evidence="1">The sequence shown here is derived from an EMBL/GenBank/DDBJ whole genome shotgun (WGS) entry which is preliminary data.</text>
</comment>
<evidence type="ECO:0000313" key="2">
    <source>
        <dbReference type="Proteomes" id="UP000244189"/>
    </source>
</evidence>
<sequence>MRRALLLALTLGGCGTEPSNAVADSPGARLEAAAQTAGIVSDPNAPLQGSWARDTDRVCVVGIGKTSRVGVSVDYGEDQTCAASGTVSRSGDVLKLAFGACTFDARFDGDRIVFPAEVPAACESLCTGRASLAAVTVDRLSESRSEAATLRSSGGKLLCGN</sequence>
<dbReference type="RefSeq" id="WP_107959258.1">
    <property type="nucleotide sequence ID" value="NZ_JASPFP010000001.1"/>
</dbReference>
<dbReference type="EMBL" id="QAOG01000006">
    <property type="protein sequence ID" value="PTQ58949.1"/>
    <property type="molecule type" value="Genomic_DNA"/>
</dbReference>
<accession>A0A2T5GI03</accession>
<organism evidence="1 2">
    <name type="scientific">Sphingomonas aurantiaca</name>
    <dbReference type="NCBI Taxonomy" id="185949"/>
    <lineage>
        <taxon>Bacteria</taxon>
        <taxon>Pseudomonadati</taxon>
        <taxon>Pseudomonadota</taxon>
        <taxon>Alphaproteobacteria</taxon>
        <taxon>Sphingomonadales</taxon>
        <taxon>Sphingomonadaceae</taxon>
        <taxon>Sphingomonas</taxon>
    </lineage>
</organism>
<dbReference type="Proteomes" id="UP000244189">
    <property type="component" value="Unassembled WGS sequence"/>
</dbReference>
<keyword evidence="2" id="KW-1185">Reference proteome</keyword>
<evidence type="ECO:0000313" key="1">
    <source>
        <dbReference type="EMBL" id="PTQ58949.1"/>
    </source>
</evidence>
<name>A0A2T5GI03_9SPHN</name>
<gene>
    <name evidence="1" type="ORF">C8J26_3274</name>
</gene>